<dbReference type="EMBL" id="LAZR01020218">
    <property type="protein sequence ID" value="KKL89684.1"/>
    <property type="molecule type" value="Genomic_DNA"/>
</dbReference>
<proteinExistence type="predicted"/>
<sequence length="56" mass="6599">MIEYDIMLRMKKPLRGYMRVRVEADNENQAKVEALTHVAFPDWFTCEVEGVQARPD</sequence>
<name>A0A0F9FT50_9ZZZZ</name>
<gene>
    <name evidence="1" type="ORF">LCGC14_1912170</name>
</gene>
<comment type="caution">
    <text evidence="1">The sequence shown here is derived from an EMBL/GenBank/DDBJ whole genome shotgun (WGS) entry which is preliminary data.</text>
</comment>
<reference evidence="1" key="1">
    <citation type="journal article" date="2015" name="Nature">
        <title>Complex archaea that bridge the gap between prokaryotes and eukaryotes.</title>
        <authorList>
            <person name="Spang A."/>
            <person name="Saw J.H."/>
            <person name="Jorgensen S.L."/>
            <person name="Zaremba-Niedzwiedzka K."/>
            <person name="Martijn J."/>
            <person name="Lind A.E."/>
            <person name="van Eijk R."/>
            <person name="Schleper C."/>
            <person name="Guy L."/>
            <person name="Ettema T.J."/>
        </authorList>
    </citation>
    <scope>NUCLEOTIDE SEQUENCE</scope>
</reference>
<evidence type="ECO:0000313" key="1">
    <source>
        <dbReference type="EMBL" id="KKL89684.1"/>
    </source>
</evidence>
<dbReference type="AlphaFoldDB" id="A0A0F9FT50"/>
<accession>A0A0F9FT50</accession>
<organism evidence="1">
    <name type="scientific">marine sediment metagenome</name>
    <dbReference type="NCBI Taxonomy" id="412755"/>
    <lineage>
        <taxon>unclassified sequences</taxon>
        <taxon>metagenomes</taxon>
        <taxon>ecological metagenomes</taxon>
    </lineage>
</organism>
<protein>
    <submittedName>
        <fullName evidence="1">Uncharacterized protein</fullName>
    </submittedName>
</protein>